<evidence type="ECO:0000256" key="7">
    <source>
        <dbReference type="ARBA" id="ARBA00022962"/>
    </source>
</evidence>
<comment type="pathway">
    <text evidence="1">Purine metabolism; IMP biosynthesis via de novo pathway; N(1)-(5-phospho-D-ribosyl)glycinamide from 5-phospho-alpha-D-ribose 1-diphosphate: step 1/2.</text>
</comment>
<dbReference type="GO" id="GO:0006189">
    <property type="term" value="P:'de novo' IMP biosynthetic process"/>
    <property type="evidence" value="ECO:0007669"/>
    <property type="project" value="UniProtKB-UniPathway"/>
</dbReference>
<dbReference type="InterPro" id="IPR005854">
    <property type="entry name" value="PurF"/>
</dbReference>
<evidence type="ECO:0000256" key="3">
    <source>
        <dbReference type="ARBA" id="ARBA00011941"/>
    </source>
</evidence>
<evidence type="ECO:0000313" key="9">
    <source>
        <dbReference type="EMBL" id="SVA22330.1"/>
    </source>
</evidence>
<feature type="non-terminal residue" evidence="9">
    <location>
        <position position="1"/>
    </location>
</feature>
<comment type="similarity">
    <text evidence="2">In the C-terminal section; belongs to the purine/pyrimidine phosphoribosyltransferase family.</text>
</comment>
<dbReference type="EMBL" id="UINC01005597">
    <property type="protein sequence ID" value="SVA22330.1"/>
    <property type="molecule type" value="Genomic_DNA"/>
</dbReference>
<dbReference type="SUPFAM" id="SSF56235">
    <property type="entry name" value="N-terminal nucleophile aminohydrolases (Ntn hydrolases)"/>
    <property type="match status" value="1"/>
</dbReference>
<dbReference type="PIRSF" id="PIRSF000485">
    <property type="entry name" value="Amd_phspho_trans"/>
    <property type="match status" value="1"/>
</dbReference>
<evidence type="ECO:0000256" key="4">
    <source>
        <dbReference type="ARBA" id="ARBA00022676"/>
    </source>
</evidence>
<sequence length="490" mass="55559">VVGILSTQKQVAGELYESLIHLQHRGQDAAGMMTYNKRFHEKKGTGYIRDIFDERNMARLQGRVGIGHTRYPTVGGFSIEEAQPVMTHVPYGISMAHNGNLVNYNTLVNEVYEQNHRLINSSVDIEVILHIFAHALDHPKSDTKNLSFFDQICQAVDTVFHRASGAYSVIGTIMNKGMVVFRDPHGIRPLVKGIRQNEDGTTDHIFASETTMFYALGFELDGNVAPGEVIYIEENGTVHSRILTKEQFTPCIFEYVYFARPDSIQNEISVYRSRLRMGQNLAKRWKEEYPDITPDIVIPAPSTANTAALSFAHELGVRFSEGLYKNPFIGRTFIMPGQEIRKKSVRYKLVPQEFEIRDKTVLIVDDSIVRGNTSKEIVRMVREFGAKKVFFVSACPPVKFPCFYGVDMPTRGELAAAQRSVSEIEKYMGVDILMYQKIDDLVEAVTRRGEHNIDRPCMACLNGQYVTGDIDEQTMGSIEQQRNHERSKQK</sequence>
<dbReference type="AlphaFoldDB" id="A0A381U276"/>
<feature type="domain" description="Glutamine amidotransferase type-2" evidence="8">
    <location>
        <begin position="1"/>
        <end position="235"/>
    </location>
</feature>
<dbReference type="PANTHER" id="PTHR11907">
    <property type="entry name" value="AMIDOPHOSPHORIBOSYLTRANSFERASE"/>
    <property type="match status" value="1"/>
</dbReference>
<dbReference type="PROSITE" id="PS51278">
    <property type="entry name" value="GATASE_TYPE_2"/>
    <property type="match status" value="1"/>
</dbReference>
<evidence type="ECO:0000256" key="5">
    <source>
        <dbReference type="ARBA" id="ARBA00022679"/>
    </source>
</evidence>
<dbReference type="Gene3D" id="3.60.20.10">
    <property type="entry name" value="Glutamine Phosphoribosylpyrophosphate, subunit 1, domain 1"/>
    <property type="match status" value="1"/>
</dbReference>
<dbReference type="HAMAP" id="MF_01931">
    <property type="entry name" value="PurF"/>
    <property type="match status" value="1"/>
</dbReference>
<keyword evidence="7" id="KW-0315">Glutamine amidotransferase</keyword>
<dbReference type="GO" id="GO:0004044">
    <property type="term" value="F:amidophosphoribosyltransferase activity"/>
    <property type="evidence" value="ECO:0007669"/>
    <property type="project" value="UniProtKB-EC"/>
</dbReference>
<dbReference type="InterPro" id="IPR000836">
    <property type="entry name" value="PRTase_dom"/>
</dbReference>
<dbReference type="CDD" id="cd06223">
    <property type="entry name" value="PRTases_typeI"/>
    <property type="match status" value="1"/>
</dbReference>
<dbReference type="SUPFAM" id="SSF53271">
    <property type="entry name" value="PRTase-like"/>
    <property type="match status" value="1"/>
</dbReference>
<dbReference type="Pfam" id="PF00156">
    <property type="entry name" value="Pribosyltran"/>
    <property type="match status" value="1"/>
</dbReference>
<reference evidence="9" key="1">
    <citation type="submission" date="2018-05" db="EMBL/GenBank/DDBJ databases">
        <authorList>
            <person name="Lanie J.A."/>
            <person name="Ng W.-L."/>
            <person name="Kazmierczak K.M."/>
            <person name="Andrzejewski T.M."/>
            <person name="Davidsen T.M."/>
            <person name="Wayne K.J."/>
            <person name="Tettelin H."/>
            <person name="Glass J.I."/>
            <person name="Rusch D."/>
            <person name="Podicherti R."/>
            <person name="Tsui H.-C.T."/>
            <person name="Winkler M.E."/>
        </authorList>
    </citation>
    <scope>NUCLEOTIDE SEQUENCE</scope>
</reference>
<dbReference type="GO" id="GO:0009113">
    <property type="term" value="P:purine nucleobase biosynthetic process"/>
    <property type="evidence" value="ECO:0007669"/>
    <property type="project" value="InterPro"/>
</dbReference>
<evidence type="ECO:0000259" key="8">
    <source>
        <dbReference type="PROSITE" id="PS51278"/>
    </source>
</evidence>
<dbReference type="InterPro" id="IPR029055">
    <property type="entry name" value="Ntn_hydrolases_N"/>
</dbReference>
<accession>A0A381U276</accession>
<evidence type="ECO:0000256" key="6">
    <source>
        <dbReference type="ARBA" id="ARBA00022755"/>
    </source>
</evidence>
<dbReference type="InterPro" id="IPR029057">
    <property type="entry name" value="PRTase-like"/>
</dbReference>
<gene>
    <name evidence="9" type="ORF">METZ01_LOCUS75184</name>
</gene>
<name>A0A381U276_9ZZZZ</name>
<organism evidence="9">
    <name type="scientific">marine metagenome</name>
    <dbReference type="NCBI Taxonomy" id="408172"/>
    <lineage>
        <taxon>unclassified sequences</taxon>
        <taxon>metagenomes</taxon>
        <taxon>ecological metagenomes</taxon>
    </lineage>
</organism>
<dbReference type="EC" id="2.4.2.14" evidence="3"/>
<protein>
    <recommendedName>
        <fullName evidence="3">amidophosphoribosyltransferase</fullName>
        <ecNumber evidence="3">2.4.2.14</ecNumber>
    </recommendedName>
</protein>
<proteinExistence type="inferred from homology"/>
<evidence type="ECO:0000256" key="1">
    <source>
        <dbReference type="ARBA" id="ARBA00005209"/>
    </source>
</evidence>
<evidence type="ECO:0000256" key="2">
    <source>
        <dbReference type="ARBA" id="ARBA00010138"/>
    </source>
</evidence>
<keyword evidence="6" id="KW-0658">Purine biosynthesis</keyword>
<dbReference type="NCBIfam" id="TIGR01134">
    <property type="entry name" value="purF"/>
    <property type="match status" value="1"/>
</dbReference>
<dbReference type="UniPathway" id="UPA00074">
    <property type="reaction ID" value="UER00124"/>
</dbReference>
<dbReference type="Gene3D" id="3.40.50.2020">
    <property type="match status" value="1"/>
</dbReference>
<keyword evidence="4" id="KW-0328">Glycosyltransferase</keyword>
<dbReference type="Pfam" id="PF13522">
    <property type="entry name" value="GATase_6"/>
    <property type="match status" value="1"/>
</dbReference>
<keyword evidence="5" id="KW-0808">Transferase</keyword>
<dbReference type="InterPro" id="IPR017932">
    <property type="entry name" value="GATase_2_dom"/>
</dbReference>